<feature type="transmembrane region" description="Helical" evidence="9">
    <location>
        <begin position="181"/>
        <end position="201"/>
    </location>
</feature>
<feature type="transmembrane region" description="Helical" evidence="9">
    <location>
        <begin position="137"/>
        <end position="161"/>
    </location>
</feature>
<protein>
    <submittedName>
        <fullName evidence="10">NCS2 family permease</fullName>
    </submittedName>
</protein>
<dbReference type="PANTHER" id="PTHR43337:SF1">
    <property type="entry name" value="XANTHINE_URACIL PERMEASE C887.17-RELATED"/>
    <property type="match status" value="1"/>
</dbReference>
<feature type="transmembrane region" description="Helical" evidence="9">
    <location>
        <begin position="407"/>
        <end position="430"/>
    </location>
</feature>
<dbReference type="InterPro" id="IPR045018">
    <property type="entry name" value="Azg-like"/>
</dbReference>
<evidence type="ECO:0000256" key="4">
    <source>
        <dbReference type="ARBA" id="ARBA00022475"/>
    </source>
</evidence>
<feature type="transmembrane region" description="Helical" evidence="9">
    <location>
        <begin position="369"/>
        <end position="387"/>
    </location>
</feature>
<sequence length="460" mass="48691">MLEKFFKLSENGTDVRTEIVAGITTFMTMAYILAVNPNVLSATGMDHGAVFTATALASLIGTLLMALLANYPFALAPGMGLNAYFAYTVVLGMGYTWQVALTAVFVEGIVFIVLSLTNVREQIFNAIPMNLKSAVSVGIGLFIAFIGLQNAHIVIGGATLVELFSLDGYNSSTGLEATASDVGITVLLAIIGVVITGILVIKNVKGNILWGILITWLLGIICQFTGLYVPNPDVSCYSLLPDFSNGLSIPSLAPIFGKLQFDGIFTLDFAVVVFAFLFVDMFDTIGTLIGVSSKANMLDEEGKLPQIKGALLADAIATTAGAVLGTSTTTTFVESASGVTEGGRTGLTAVTTAILFGLSLFLSPIFLAIPSFATAPALIIVGFYMLTNVVNIDFNDIAEAIPCYICILAMPFFYSISEGISMGVISYVALNLITGKVKDKKISGLMYVLAVLFILKYIFL</sequence>
<feature type="transmembrane region" description="Helical" evidence="9">
    <location>
        <begin position="269"/>
        <end position="291"/>
    </location>
</feature>
<keyword evidence="7 8" id="KW-0472">Membrane</keyword>
<feature type="transmembrane region" description="Helical" evidence="9">
    <location>
        <begin position="51"/>
        <end position="75"/>
    </location>
</feature>
<keyword evidence="3 8" id="KW-0813">Transport</keyword>
<name>A0ABT2S8X6_9FIRM</name>
<evidence type="ECO:0000256" key="2">
    <source>
        <dbReference type="ARBA" id="ARBA00005697"/>
    </source>
</evidence>
<accession>A0ABT2S8X6</accession>
<evidence type="ECO:0000313" key="10">
    <source>
        <dbReference type="EMBL" id="MCU6700705.1"/>
    </source>
</evidence>
<dbReference type="PIRSF" id="PIRSF005353">
    <property type="entry name" value="PbuG"/>
    <property type="match status" value="1"/>
</dbReference>
<evidence type="ECO:0000256" key="5">
    <source>
        <dbReference type="ARBA" id="ARBA00022692"/>
    </source>
</evidence>
<evidence type="ECO:0000256" key="7">
    <source>
        <dbReference type="ARBA" id="ARBA00023136"/>
    </source>
</evidence>
<dbReference type="RefSeq" id="WP_118382202.1">
    <property type="nucleotide sequence ID" value="NZ_JAOQJV010000016.1"/>
</dbReference>
<comment type="similarity">
    <text evidence="2 8">Belongs to the nucleobase:cation symporter-2 (NCS2) (TC 2.A.40) family. Azg-like subfamily.</text>
</comment>
<proteinExistence type="inferred from homology"/>
<keyword evidence="11" id="KW-1185">Reference proteome</keyword>
<evidence type="ECO:0000256" key="9">
    <source>
        <dbReference type="SAM" id="Phobius"/>
    </source>
</evidence>
<dbReference type="Proteomes" id="UP001207605">
    <property type="component" value="Unassembled WGS sequence"/>
</dbReference>
<keyword evidence="4 8" id="KW-1003">Cell membrane</keyword>
<feature type="transmembrane region" description="Helical" evidence="9">
    <location>
        <begin position="442"/>
        <end position="459"/>
    </location>
</feature>
<dbReference type="EMBL" id="JAOQJV010000016">
    <property type="protein sequence ID" value="MCU6700705.1"/>
    <property type="molecule type" value="Genomic_DNA"/>
</dbReference>
<evidence type="ECO:0000256" key="1">
    <source>
        <dbReference type="ARBA" id="ARBA00004651"/>
    </source>
</evidence>
<comment type="caution">
    <text evidence="10">The sequence shown here is derived from an EMBL/GenBank/DDBJ whole genome shotgun (WGS) entry which is preliminary data.</text>
</comment>
<evidence type="ECO:0000256" key="6">
    <source>
        <dbReference type="ARBA" id="ARBA00022989"/>
    </source>
</evidence>
<feature type="transmembrane region" description="Helical" evidence="9">
    <location>
        <begin position="345"/>
        <end position="362"/>
    </location>
</feature>
<evidence type="ECO:0000256" key="3">
    <source>
        <dbReference type="ARBA" id="ARBA00022448"/>
    </source>
</evidence>
<dbReference type="InterPro" id="IPR026033">
    <property type="entry name" value="Azg-like_bact_archaea"/>
</dbReference>
<feature type="transmembrane region" description="Helical" evidence="9">
    <location>
        <begin position="20"/>
        <end position="39"/>
    </location>
</feature>
<dbReference type="PANTHER" id="PTHR43337">
    <property type="entry name" value="XANTHINE/URACIL PERMEASE C887.17-RELATED"/>
    <property type="match status" value="1"/>
</dbReference>
<gene>
    <name evidence="10" type="ORF">OCV65_10740</name>
</gene>
<dbReference type="InterPro" id="IPR006043">
    <property type="entry name" value="NCS2"/>
</dbReference>
<evidence type="ECO:0000313" key="11">
    <source>
        <dbReference type="Proteomes" id="UP001207605"/>
    </source>
</evidence>
<dbReference type="Pfam" id="PF00860">
    <property type="entry name" value="Xan_ur_permease"/>
    <property type="match status" value="1"/>
</dbReference>
<feature type="transmembrane region" description="Helical" evidence="9">
    <location>
        <begin position="95"/>
        <end position="116"/>
    </location>
</feature>
<keyword evidence="5 8" id="KW-0812">Transmembrane</keyword>
<evidence type="ECO:0000256" key="8">
    <source>
        <dbReference type="PIRNR" id="PIRNR005353"/>
    </source>
</evidence>
<keyword evidence="6 8" id="KW-1133">Transmembrane helix</keyword>
<comment type="subcellular location">
    <subcellularLocation>
        <location evidence="1 8">Cell membrane</location>
        <topology evidence="1 8">Multi-pass membrane protein</topology>
    </subcellularLocation>
</comment>
<reference evidence="10 11" key="1">
    <citation type="journal article" date="2021" name="ISME Commun">
        <title>Automated analysis of genomic sequences facilitates high-throughput and comprehensive description of bacteria.</title>
        <authorList>
            <person name="Hitch T.C.A."/>
        </authorList>
    </citation>
    <scope>NUCLEOTIDE SEQUENCE [LARGE SCALE GENOMIC DNA]</scope>
    <source>
        <strain evidence="10 11">Sanger_02</strain>
    </source>
</reference>
<organism evidence="10 11">
    <name type="scientific">Dorea ammoniilytica</name>
    <dbReference type="NCBI Taxonomy" id="2981788"/>
    <lineage>
        <taxon>Bacteria</taxon>
        <taxon>Bacillati</taxon>
        <taxon>Bacillota</taxon>
        <taxon>Clostridia</taxon>
        <taxon>Lachnospirales</taxon>
        <taxon>Lachnospiraceae</taxon>
        <taxon>Dorea</taxon>
    </lineage>
</organism>
<feature type="transmembrane region" description="Helical" evidence="9">
    <location>
        <begin position="208"/>
        <end position="229"/>
    </location>
</feature>